<reference evidence="1 2" key="1">
    <citation type="submission" date="2023-11" db="EMBL/GenBank/DDBJ databases">
        <authorList>
            <person name="Xu M."/>
            <person name="Jiang T."/>
        </authorList>
    </citation>
    <scope>NUCLEOTIDE SEQUENCE [LARGE SCALE GENOMIC DNA]</scope>
    <source>
        <strain evidence="1 2">SD</strain>
    </source>
</reference>
<evidence type="ECO:0000313" key="1">
    <source>
        <dbReference type="EMBL" id="MDX8151123.1"/>
    </source>
</evidence>
<protein>
    <submittedName>
        <fullName evidence="1">Uncharacterized protein</fullName>
    </submittedName>
</protein>
<dbReference type="Proteomes" id="UP001277761">
    <property type="component" value="Unassembled WGS sequence"/>
</dbReference>
<gene>
    <name evidence="1" type="ORF">SK069_05925</name>
</gene>
<sequence>MNTDEQRLLAAVEAGRIEVVWTRDPDGRGGYFWAIPGASVRRQRALSSLWLRGAVELGRSYSSVRKPIVLATASGREAQR</sequence>
<dbReference type="RefSeq" id="WP_319953276.1">
    <property type="nucleotide sequence ID" value="NZ_JAXAVX010000002.1"/>
</dbReference>
<comment type="caution">
    <text evidence="1">The sequence shown here is derived from an EMBL/GenBank/DDBJ whole genome shotgun (WGS) entry which is preliminary data.</text>
</comment>
<evidence type="ECO:0000313" key="2">
    <source>
        <dbReference type="Proteomes" id="UP001277761"/>
    </source>
</evidence>
<name>A0ABU4VH47_9ACTN</name>
<proteinExistence type="predicted"/>
<keyword evidence="2" id="KW-1185">Reference proteome</keyword>
<accession>A0ABU4VH47</accession>
<organism evidence="1 2">
    <name type="scientific">Patulibacter brassicae</name>
    <dbReference type="NCBI Taxonomy" id="1705717"/>
    <lineage>
        <taxon>Bacteria</taxon>
        <taxon>Bacillati</taxon>
        <taxon>Actinomycetota</taxon>
        <taxon>Thermoleophilia</taxon>
        <taxon>Solirubrobacterales</taxon>
        <taxon>Patulibacteraceae</taxon>
        <taxon>Patulibacter</taxon>
    </lineage>
</organism>
<dbReference type="EMBL" id="JAXAVX010000002">
    <property type="protein sequence ID" value="MDX8151123.1"/>
    <property type="molecule type" value="Genomic_DNA"/>
</dbReference>